<dbReference type="EMBL" id="JH793208">
    <property type="protein sequence ID" value="ELQ38026.1"/>
    <property type="molecule type" value="Genomic_DNA"/>
</dbReference>
<proteinExistence type="predicted"/>
<sequence length="171" mass="19355">MTFTARRWALCYSRLHGHGDPRHQNPRGCDRFEVAGECHGHGSMEVQGLLGPLAIPWVLCTNAKKEAYRIYPWFANWVSSQKCEDDPQPGPVPEEWWKIEWNRVSDDPACFIQFENTGEVINSDPRLDSARCQLGDAGTGGKAGVWVVQSTSTISSHNRQFNMADYSDARW</sequence>
<name>A0AA97PKG6_PYRO3</name>
<organism evidence="1">
    <name type="scientific">Pyricularia oryzae (strain Y34)</name>
    <name type="common">Rice blast fungus</name>
    <name type="synonym">Magnaporthe oryzae</name>
    <dbReference type="NCBI Taxonomy" id="1143189"/>
    <lineage>
        <taxon>Eukaryota</taxon>
        <taxon>Fungi</taxon>
        <taxon>Dikarya</taxon>
        <taxon>Ascomycota</taxon>
        <taxon>Pezizomycotina</taxon>
        <taxon>Sordariomycetes</taxon>
        <taxon>Sordariomycetidae</taxon>
        <taxon>Magnaporthales</taxon>
        <taxon>Pyriculariaceae</taxon>
        <taxon>Pyricularia</taxon>
    </lineage>
</organism>
<evidence type="ECO:0000313" key="1">
    <source>
        <dbReference type="EMBL" id="ELQ38026.1"/>
    </source>
</evidence>
<protein>
    <submittedName>
        <fullName evidence="1">Uncharacterized protein</fullName>
    </submittedName>
</protein>
<accession>A0AA97PKG6</accession>
<gene>
    <name evidence="1" type="ORF">OOU_Y34scaffold00556g2</name>
</gene>
<reference evidence="1" key="1">
    <citation type="journal article" date="2012" name="PLoS Genet.">
        <title>Comparative analysis of the genomes of two field isolates of the rice blast fungus Magnaporthe oryzae.</title>
        <authorList>
            <person name="Xue M."/>
            <person name="Yang J."/>
            <person name="Li Z."/>
            <person name="Hu S."/>
            <person name="Yao N."/>
            <person name="Dean R.A."/>
            <person name="Zhao W."/>
            <person name="Shen M."/>
            <person name="Zhang H."/>
            <person name="Li C."/>
            <person name="Liu L."/>
            <person name="Cao L."/>
            <person name="Xu X."/>
            <person name="Xing Y."/>
            <person name="Hsiang T."/>
            <person name="Zhang Z."/>
            <person name="Xu J.R."/>
            <person name="Peng Y.L."/>
        </authorList>
    </citation>
    <scope>NUCLEOTIDE SEQUENCE</scope>
    <source>
        <strain evidence="1">Y34</strain>
    </source>
</reference>
<dbReference type="Proteomes" id="UP000011086">
    <property type="component" value="Unassembled WGS sequence"/>
</dbReference>
<dbReference type="AlphaFoldDB" id="A0AA97PKG6"/>